<dbReference type="GO" id="GO:0046872">
    <property type="term" value="F:metal ion binding"/>
    <property type="evidence" value="ECO:0007669"/>
    <property type="project" value="UniProtKB-KW"/>
</dbReference>
<keyword evidence="14" id="KW-0464">Manganese</keyword>
<keyword evidence="10" id="KW-0479">Metal-binding</keyword>
<name>A0A150JFL8_9EURY</name>
<dbReference type="EC" id="2.4.99.21" evidence="6"/>
<dbReference type="EMBL" id="LNJB01000026">
    <property type="protein sequence ID" value="KYC53415.1"/>
    <property type="molecule type" value="Genomic_DNA"/>
</dbReference>
<accession>A0A150J8F1</accession>
<keyword evidence="7" id="KW-0328">Glycosyltransferase</keyword>
<evidence type="ECO:0000256" key="6">
    <source>
        <dbReference type="ARBA" id="ARBA00012602"/>
    </source>
</evidence>
<feature type="domain" description="STT3/PglB/AglB core" evidence="18">
    <location>
        <begin position="481"/>
        <end position="509"/>
    </location>
</feature>
<feature type="transmembrane region" description="Helical" evidence="17">
    <location>
        <begin position="433"/>
        <end position="450"/>
    </location>
</feature>
<organism evidence="20">
    <name type="scientific">Candidatus Methanofastidiosum methylothiophilum</name>
    <dbReference type="NCBI Taxonomy" id="1705564"/>
    <lineage>
        <taxon>Archaea</taxon>
        <taxon>Methanobacteriati</taxon>
        <taxon>Methanobacteriota</taxon>
        <taxon>Stenosarchaea group</taxon>
        <taxon>Candidatus Methanofastidiosia</taxon>
        <taxon>Candidatus Methanofastidiosales</taxon>
        <taxon>Candidatus Methanofastidiosaceae</taxon>
        <taxon>Candidatus Methanofastidiosum</taxon>
    </lineage>
</organism>
<comment type="cofactor">
    <cofactor evidence="1">
        <name>Mn(2+)</name>
        <dbReference type="ChEBI" id="CHEBI:29035"/>
    </cofactor>
</comment>
<feature type="transmembrane region" description="Helical" evidence="17">
    <location>
        <begin position="211"/>
        <end position="229"/>
    </location>
</feature>
<feature type="transmembrane region" description="Helical" evidence="17">
    <location>
        <begin position="189"/>
        <end position="205"/>
    </location>
</feature>
<evidence type="ECO:0000256" key="5">
    <source>
        <dbReference type="ARBA" id="ARBA00010810"/>
    </source>
</evidence>
<evidence type="ECO:0000256" key="1">
    <source>
        <dbReference type="ARBA" id="ARBA00001936"/>
    </source>
</evidence>
<feature type="transmembrane region" description="Helical" evidence="17">
    <location>
        <begin position="111"/>
        <end position="132"/>
    </location>
</feature>
<accession>A0A150JFL8</accession>
<comment type="subcellular location">
    <subcellularLocation>
        <location evidence="3">Cell membrane</location>
        <topology evidence="3">Multi-pass membrane protein</topology>
    </subcellularLocation>
</comment>
<evidence type="ECO:0000256" key="16">
    <source>
        <dbReference type="ARBA" id="ARBA00034066"/>
    </source>
</evidence>
<accession>A0A150JH13</accession>
<evidence type="ECO:0000256" key="13">
    <source>
        <dbReference type="ARBA" id="ARBA00023136"/>
    </source>
</evidence>
<evidence type="ECO:0000256" key="3">
    <source>
        <dbReference type="ARBA" id="ARBA00004651"/>
    </source>
</evidence>
<evidence type="ECO:0000313" key="21">
    <source>
        <dbReference type="Proteomes" id="UP000092420"/>
    </source>
</evidence>
<evidence type="ECO:0000313" key="20">
    <source>
        <dbReference type="EMBL" id="KYC55955.1"/>
    </source>
</evidence>
<reference evidence="20 21" key="1">
    <citation type="journal article" date="2016" name="ISME J.">
        <title>Chasing the elusive Euryarchaeota class WSA2: genomes reveal a uniquely fastidious methyl-reducing methanogen.</title>
        <authorList>
            <person name="Nobu M.K."/>
            <person name="Narihiro T."/>
            <person name="Kuroda K."/>
            <person name="Mei R."/>
            <person name="Liu W.T."/>
        </authorList>
    </citation>
    <scope>NUCLEOTIDE SEQUENCE [LARGE SCALE GENOMIC DNA]</scope>
    <source>
        <strain evidence="19">ADurb1013_Bin02101</strain>
        <strain evidence="20">ADurb1213_Bin02801</strain>
    </source>
</reference>
<keyword evidence="9 17" id="KW-0812">Transmembrane</keyword>
<sequence length="702" mass="79982">MAKKKYINKIESKNRIKIPYENYFISLFLAVSLSIGAYLRSWSLRFGIMMSYDTYYFLREASYYLRGSLPNIDPMAPTVVRYFLDEDVQGVPILTSFISKITGIELLKVHMGLPIVLGLASSMITFFIVLFVWKNKYLAAISSFFLAIIPAFIYRTTGGFMEKDTLGAPFFLICLLLAVLIIKEKKIKIMGLYGVLLILTIYLYANSYGNFFFIPIIIGIYAILQPLVAAEEKNKSLTLKDKIKGDVSTWALLLSGAIGLVLALVFITPYQNDQLRIELSMMGLIFGALMHLTRAFVKNKKYYFGTLVAWTVLLLAAAYFVLGYNIISFLLLSDVHGISGQGQVMTFIDIVDKFFIFPIFAAIGTVYVLYQIKNGIRPNENLLFMGSFLFTAFMAYQMLRNAFFFAIPLAIFAALGIIGIFEFFQKYLSSKKALAFTAIILIIFGGASIYNSNGYKTSLTPHLTDYWLTALIWLDDNTPQEEVVCNWWDYGYWIQTVGNRRTISDGMRTGMGPWIRGYSELLASLDSNAIPKLISMEEEAYKQTGNRFTINHIIVDQSLLIKTGVLNSVIQRNVFNTAYFYFKGISKKGSVTTYIYESGDTRLYLVTDDKVTYCYIEQGNQRYGVSNFIVENPKGQNFVYENIQYDLQSITQIIYLNPQNAIMIQPSLKDTLFAKLIVYETGLKNFKLEYDNGYVKIYKILR</sequence>
<comment type="cofactor">
    <cofactor evidence="2">
        <name>Mg(2+)</name>
        <dbReference type="ChEBI" id="CHEBI:18420"/>
    </cofactor>
</comment>
<comment type="caution">
    <text evidence="20">The sequence shown here is derived from an EMBL/GenBank/DDBJ whole genome shotgun (WGS) entry which is preliminary data.</text>
</comment>
<dbReference type="PANTHER" id="PTHR13872">
    <property type="entry name" value="DOLICHYL-DIPHOSPHOOLIGOSACCHARIDE--PROTEIN GLYCOSYLTRANSFERASE SUBUNIT"/>
    <property type="match status" value="1"/>
</dbReference>
<comment type="similarity">
    <text evidence="5">Belongs to the STT3 family.</text>
</comment>
<proteinExistence type="inferred from homology"/>
<dbReference type="InterPro" id="IPR048999">
    <property type="entry name" value="STT3-PglB_core"/>
</dbReference>
<evidence type="ECO:0000256" key="14">
    <source>
        <dbReference type="ARBA" id="ARBA00023211"/>
    </source>
</evidence>
<evidence type="ECO:0000256" key="10">
    <source>
        <dbReference type="ARBA" id="ARBA00022723"/>
    </source>
</evidence>
<evidence type="ECO:0000259" key="18">
    <source>
        <dbReference type="Pfam" id="PF21436"/>
    </source>
</evidence>
<evidence type="ECO:0000256" key="7">
    <source>
        <dbReference type="ARBA" id="ARBA00022676"/>
    </source>
</evidence>
<feature type="transmembrane region" description="Helical" evidence="17">
    <location>
        <begin position="166"/>
        <end position="182"/>
    </location>
</feature>
<feature type="transmembrane region" description="Helical" evidence="17">
    <location>
        <begin position="405"/>
        <end position="424"/>
    </location>
</feature>
<keyword evidence="11" id="KW-0460">Magnesium</keyword>
<keyword evidence="13 17" id="KW-0472">Membrane</keyword>
<dbReference type="GO" id="GO:0004576">
    <property type="term" value="F:oligosaccharyl transferase activity"/>
    <property type="evidence" value="ECO:0007669"/>
    <property type="project" value="InterPro"/>
</dbReference>
<keyword evidence="12 17" id="KW-1133">Transmembrane helix</keyword>
<evidence type="ECO:0000256" key="11">
    <source>
        <dbReference type="ARBA" id="ARBA00022842"/>
    </source>
</evidence>
<feature type="transmembrane region" description="Helical" evidence="17">
    <location>
        <begin position="137"/>
        <end position="154"/>
    </location>
</feature>
<dbReference type="EMBL" id="LNJE01000028">
    <property type="protein sequence ID" value="KYC55955.1"/>
    <property type="molecule type" value="Genomic_DNA"/>
</dbReference>
<evidence type="ECO:0000256" key="17">
    <source>
        <dbReference type="SAM" id="Phobius"/>
    </source>
</evidence>
<dbReference type="InterPro" id="IPR003674">
    <property type="entry name" value="Oligo_trans_STT3"/>
</dbReference>
<feature type="transmembrane region" description="Helical" evidence="17">
    <location>
        <begin position="20"/>
        <end position="39"/>
    </location>
</feature>
<feature type="transmembrane region" description="Helical" evidence="17">
    <location>
        <begin position="304"/>
        <end position="330"/>
    </location>
</feature>
<evidence type="ECO:0000256" key="4">
    <source>
        <dbReference type="ARBA" id="ARBA00004922"/>
    </source>
</evidence>
<comment type="pathway">
    <text evidence="4">Protein modification; protein glycosylation.</text>
</comment>
<dbReference type="UniPathway" id="UPA00378"/>
<protein>
    <recommendedName>
        <fullName evidence="6">dolichyl-phosphooligosaccharide-protein glycotransferase</fullName>
        <ecNumber evidence="6">2.4.99.21</ecNumber>
    </recommendedName>
    <alternativeName>
        <fullName evidence="15">Oligosaccharyl transferase</fullName>
    </alternativeName>
</protein>
<comment type="catalytic activity">
    <reaction evidence="16">
        <text>an archaeal dolichyl phosphooligosaccharide + [protein]-L-asparagine = an archaeal dolichyl phosphate + a glycoprotein with the oligosaccharide chain attached by N-beta-D-glycosyl linkage to a protein L-asparagine.</text>
        <dbReference type="EC" id="2.4.99.21"/>
    </reaction>
</comment>
<evidence type="ECO:0000256" key="15">
    <source>
        <dbReference type="ARBA" id="ARBA00030679"/>
    </source>
</evidence>
<evidence type="ECO:0000256" key="8">
    <source>
        <dbReference type="ARBA" id="ARBA00022679"/>
    </source>
</evidence>
<dbReference type="Pfam" id="PF21436">
    <property type="entry name" value="STT3-PglB_core"/>
    <property type="match status" value="1"/>
</dbReference>
<dbReference type="Gene3D" id="3.40.50.12610">
    <property type="match status" value="1"/>
</dbReference>
<dbReference type="PANTHER" id="PTHR13872:SF1">
    <property type="entry name" value="DOLICHYL-DIPHOSPHOOLIGOSACCHARIDE--PROTEIN GLYCOSYLTRANSFERASE SUBUNIT STT3B"/>
    <property type="match status" value="1"/>
</dbReference>
<dbReference type="Proteomes" id="UP000092420">
    <property type="component" value="Unassembled WGS sequence"/>
</dbReference>
<evidence type="ECO:0000256" key="2">
    <source>
        <dbReference type="ARBA" id="ARBA00001946"/>
    </source>
</evidence>
<keyword evidence="8 20" id="KW-0808">Transferase</keyword>
<gene>
    <name evidence="19" type="ORF">AN188_01446</name>
    <name evidence="20" type="ORF">APG09_01518</name>
</gene>
<feature type="transmembrane region" description="Helical" evidence="17">
    <location>
        <begin position="382"/>
        <end position="399"/>
    </location>
</feature>
<evidence type="ECO:0000313" key="19">
    <source>
        <dbReference type="EMBL" id="KYC53415.1"/>
    </source>
</evidence>
<evidence type="ECO:0000256" key="9">
    <source>
        <dbReference type="ARBA" id="ARBA00022692"/>
    </source>
</evidence>
<feature type="transmembrane region" description="Helical" evidence="17">
    <location>
        <begin position="250"/>
        <end position="267"/>
    </location>
</feature>
<dbReference type="AlphaFoldDB" id="A0A150JFL8"/>
<dbReference type="GO" id="GO:0005886">
    <property type="term" value="C:plasma membrane"/>
    <property type="evidence" value="ECO:0007669"/>
    <property type="project" value="UniProtKB-SubCell"/>
</dbReference>
<evidence type="ECO:0000256" key="12">
    <source>
        <dbReference type="ARBA" id="ARBA00022989"/>
    </source>
</evidence>
<feature type="transmembrane region" description="Helical" evidence="17">
    <location>
        <begin position="350"/>
        <end position="370"/>
    </location>
</feature>
<feature type="transmembrane region" description="Helical" evidence="17">
    <location>
        <begin position="279"/>
        <end position="297"/>
    </location>
</feature>